<evidence type="ECO:0000256" key="1">
    <source>
        <dbReference type="ARBA" id="ARBA00008584"/>
    </source>
</evidence>
<sequence length="282" mass="30507">MADAVKIAASKLAEALALLNTATAKQTSNGELTPVSPAEEAILSEKSPIAVETVEIKTTEQDDAPAPNASASTISFEGMSFLNKLWPAMPASEFVAMASSPTVLGSPLLKTQHFIGGSRWEKINETEVVGYHQLRVPHQKYVDESMKEVKVKGHAHSTNTHWYRKVDGIWKFAGLAPEIRWAEYDFDRVFEEGRDELGEETTQNDTPATTTTIEDKSSDKGSDDSKTEVGETSEDEKEAVGKDLIGKVMGVPSMEVAEVLVPETGLDTGLQQLQDSGVAIAV</sequence>
<dbReference type="GO" id="GO:0016829">
    <property type="term" value="F:lyase activity"/>
    <property type="evidence" value="ECO:0007669"/>
    <property type="project" value="UniProtKB-KW"/>
</dbReference>
<feature type="region of interest" description="Disordered" evidence="3">
    <location>
        <begin position="195"/>
        <end position="244"/>
    </location>
</feature>
<feature type="domain" description="Scytalone dehydratase-like" evidence="4">
    <location>
        <begin position="71"/>
        <end position="196"/>
    </location>
</feature>
<feature type="compositionally biased region" description="Low complexity" evidence="3">
    <location>
        <begin position="201"/>
        <end position="212"/>
    </location>
</feature>
<reference evidence="5 6" key="1">
    <citation type="submission" date="2015-05" db="EMBL/GenBank/DDBJ databases">
        <title>Distinctive expansion of gene families associated with plant cell wall degradation and secondary metabolism in the genomes of grapevine trunk pathogens.</title>
        <authorList>
            <person name="Lawrence D.P."/>
            <person name="Travadon R."/>
            <person name="Rolshausen P.E."/>
            <person name="Baumgartner K."/>
        </authorList>
    </citation>
    <scope>NUCLEOTIDE SEQUENCE [LARGE SCALE GENOMIC DNA]</scope>
    <source>
        <strain evidence="5">UCRPC4</strain>
    </source>
</reference>
<evidence type="ECO:0000256" key="3">
    <source>
        <dbReference type="SAM" id="MobiDB-lite"/>
    </source>
</evidence>
<protein>
    <submittedName>
        <fullName evidence="5">Putative scytalone dehydratase</fullName>
    </submittedName>
</protein>
<dbReference type="AlphaFoldDB" id="A0A0G2EVX1"/>
<keyword evidence="2" id="KW-0456">Lyase</keyword>
<dbReference type="InterPro" id="IPR032710">
    <property type="entry name" value="NTF2-like_dom_sf"/>
</dbReference>
<evidence type="ECO:0000313" key="5">
    <source>
        <dbReference type="EMBL" id="KKY26256.1"/>
    </source>
</evidence>
<dbReference type="EMBL" id="LCWF01000036">
    <property type="protein sequence ID" value="KKY26256.1"/>
    <property type="molecule type" value="Genomic_DNA"/>
</dbReference>
<name>A0A0G2EVX1_PHACM</name>
<dbReference type="OrthoDB" id="5281072at2759"/>
<dbReference type="SUPFAM" id="SSF54427">
    <property type="entry name" value="NTF2-like"/>
    <property type="match status" value="1"/>
</dbReference>
<evidence type="ECO:0000259" key="4">
    <source>
        <dbReference type="Pfam" id="PF02982"/>
    </source>
</evidence>
<dbReference type="Gene3D" id="3.10.450.50">
    <property type="match status" value="1"/>
</dbReference>
<feature type="compositionally biased region" description="Basic and acidic residues" evidence="3">
    <location>
        <begin position="213"/>
        <end position="229"/>
    </location>
</feature>
<evidence type="ECO:0000313" key="6">
    <source>
        <dbReference type="Proteomes" id="UP000053317"/>
    </source>
</evidence>
<reference evidence="5 6" key="2">
    <citation type="submission" date="2015-05" db="EMBL/GenBank/DDBJ databases">
        <authorList>
            <person name="Morales-Cruz A."/>
            <person name="Amrine K.C."/>
            <person name="Cantu D."/>
        </authorList>
    </citation>
    <scope>NUCLEOTIDE SEQUENCE [LARGE SCALE GENOMIC DNA]</scope>
    <source>
        <strain evidence="5">UCRPC4</strain>
    </source>
</reference>
<evidence type="ECO:0000256" key="2">
    <source>
        <dbReference type="ARBA" id="ARBA00023239"/>
    </source>
</evidence>
<gene>
    <name evidence="5" type="ORF">UCRPC4_g01530</name>
</gene>
<dbReference type="Pfam" id="PF02982">
    <property type="entry name" value="Scytalone_dh"/>
    <property type="match status" value="1"/>
</dbReference>
<comment type="similarity">
    <text evidence="1">Belongs to the scytalone dehydratase family.</text>
</comment>
<dbReference type="InterPro" id="IPR049884">
    <property type="entry name" value="Scytalone_dh"/>
</dbReference>
<keyword evidence="6" id="KW-1185">Reference proteome</keyword>
<dbReference type="Proteomes" id="UP000053317">
    <property type="component" value="Unassembled WGS sequence"/>
</dbReference>
<organism evidence="5 6">
    <name type="scientific">Phaeomoniella chlamydospora</name>
    <name type="common">Phaeoacremonium chlamydosporum</name>
    <dbReference type="NCBI Taxonomy" id="158046"/>
    <lineage>
        <taxon>Eukaryota</taxon>
        <taxon>Fungi</taxon>
        <taxon>Dikarya</taxon>
        <taxon>Ascomycota</taxon>
        <taxon>Pezizomycotina</taxon>
        <taxon>Eurotiomycetes</taxon>
        <taxon>Chaetothyriomycetidae</taxon>
        <taxon>Phaeomoniellales</taxon>
        <taxon>Phaeomoniellaceae</taxon>
        <taxon>Phaeomoniella</taxon>
    </lineage>
</organism>
<comment type="caution">
    <text evidence="5">The sequence shown here is derived from an EMBL/GenBank/DDBJ whole genome shotgun (WGS) entry which is preliminary data.</text>
</comment>
<proteinExistence type="inferred from homology"/>
<accession>A0A0G2EVX1</accession>